<dbReference type="RefSeq" id="WP_144199522.1">
    <property type="nucleotide sequence ID" value="NZ_VCIZ01000010.1"/>
</dbReference>
<keyword evidence="2" id="KW-1185">Reference proteome</keyword>
<proteinExistence type="predicted"/>
<accession>A0ABY3EKM7</accession>
<organism evidence="1 2">
    <name type="scientific">Cupriavidus campinensis</name>
    <dbReference type="NCBI Taxonomy" id="151783"/>
    <lineage>
        <taxon>Bacteria</taxon>
        <taxon>Pseudomonadati</taxon>
        <taxon>Pseudomonadota</taxon>
        <taxon>Betaproteobacteria</taxon>
        <taxon>Burkholderiales</taxon>
        <taxon>Burkholderiaceae</taxon>
        <taxon>Cupriavidus</taxon>
    </lineage>
</organism>
<evidence type="ECO:0008006" key="3">
    <source>
        <dbReference type="Google" id="ProtNLM"/>
    </source>
</evidence>
<evidence type="ECO:0000313" key="2">
    <source>
        <dbReference type="Proteomes" id="UP000318943"/>
    </source>
</evidence>
<evidence type="ECO:0000313" key="1">
    <source>
        <dbReference type="EMBL" id="TSP11435.1"/>
    </source>
</evidence>
<sequence length="365" mass="38711">MSRLLMDDGFVYDANDKGPSNRPFSIGRRLFKGGGGGSQTVTNTVTLPGYVQPYAEQLMQRSADLSSQGVPQYGGQLTADLNGDHYTAMNMIRQRALNGSPDVNAARSNLAATMQGQYFKPTEVNQYLGAQNAYAGPNPYIDQAIQKTQGDISRSYAAGTGAQTLSQFRNAGAFGGSAMQETQDMQNRALGDALSNASSQMRMQDYGLQQQISAQDLARNAQLAESQYARGDQNYNAERQRQIQGMMFAPQLANTDYQNYQALLGVGDIGREAQQAQLSDAYQRWMNQVNSPYQQLETLASGITGATGGGIARNSTSMNPYQTNRTASAIGGGMAGAGLGSMMGGGSGWGSLIGGGLGLLGGLFG</sequence>
<protein>
    <recommendedName>
        <fullName evidence="3">Tail fiber domain-containing protein</fullName>
    </recommendedName>
</protein>
<dbReference type="EMBL" id="VCIZ01000010">
    <property type="protein sequence ID" value="TSP11435.1"/>
    <property type="molecule type" value="Genomic_DNA"/>
</dbReference>
<gene>
    <name evidence="1" type="ORF">FGG12_17510</name>
</gene>
<name>A0ABY3EKM7_9BURK</name>
<reference evidence="1 2" key="1">
    <citation type="submission" date="2019-05" db="EMBL/GenBank/DDBJ databases">
        <title>Whole genome sequence analysis of Cupriavidus campinensis S14E4C strain.</title>
        <authorList>
            <person name="Abbaszade G."/>
            <person name="Szabo A."/>
            <person name="Toumi M."/>
            <person name="Toth E."/>
        </authorList>
    </citation>
    <scope>NUCLEOTIDE SEQUENCE [LARGE SCALE GENOMIC DNA]</scope>
    <source>
        <strain evidence="1 2">S14E4C</strain>
    </source>
</reference>
<dbReference type="Proteomes" id="UP000318943">
    <property type="component" value="Unassembled WGS sequence"/>
</dbReference>
<comment type="caution">
    <text evidence="1">The sequence shown here is derived from an EMBL/GenBank/DDBJ whole genome shotgun (WGS) entry which is preliminary data.</text>
</comment>